<dbReference type="SUPFAM" id="SSF47413">
    <property type="entry name" value="lambda repressor-like DNA-binding domains"/>
    <property type="match status" value="1"/>
</dbReference>
<protein>
    <submittedName>
        <fullName evidence="2">13542_t:CDS:1</fullName>
    </submittedName>
</protein>
<reference evidence="2" key="1">
    <citation type="submission" date="2022-08" db="EMBL/GenBank/DDBJ databases">
        <authorList>
            <person name="Kallberg Y."/>
            <person name="Tangrot J."/>
            <person name="Rosling A."/>
        </authorList>
    </citation>
    <scope>NUCLEOTIDE SEQUENCE</scope>
    <source>
        <strain evidence="2">Wild A</strain>
    </source>
</reference>
<dbReference type="GO" id="GO:0003677">
    <property type="term" value="F:DNA binding"/>
    <property type="evidence" value="ECO:0007669"/>
    <property type="project" value="InterPro"/>
</dbReference>
<organism evidence="2 3">
    <name type="scientific">Funneliformis geosporum</name>
    <dbReference type="NCBI Taxonomy" id="1117311"/>
    <lineage>
        <taxon>Eukaryota</taxon>
        <taxon>Fungi</taxon>
        <taxon>Fungi incertae sedis</taxon>
        <taxon>Mucoromycota</taxon>
        <taxon>Glomeromycotina</taxon>
        <taxon>Glomeromycetes</taxon>
        <taxon>Glomerales</taxon>
        <taxon>Glomeraceae</taxon>
        <taxon>Funneliformis</taxon>
    </lineage>
</organism>
<name>A0A9W4WHJ0_9GLOM</name>
<accession>A0A9W4WHJ0</accession>
<comment type="caution">
    <text evidence="2">The sequence shown here is derived from an EMBL/GenBank/DDBJ whole genome shotgun (WGS) entry which is preliminary data.</text>
</comment>
<feature type="region of interest" description="Disordered" evidence="1">
    <location>
        <begin position="1"/>
        <end position="31"/>
    </location>
</feature>
<proteinExistence type="predicted"/>
<dbReference type="Proteomes" id="UP001153678">
    <property type="component" value="Unassembled WGS sequence"/>
</dbReference>
<keyword evidence="3" id="KW-1185">Reference proteome</keyword>
<evidence type="ECO:0000313" key="2">
    <source>
        <dbReference type="EMBL" id="CAI2162265.1"/>
    </source>
</evidence>
<feature type="compositionally biased region" description="Basic and acidic residues" evidence="1">
    <location>
        <begin position="7"/>
        <end position="20"/>
    </location>
</feature>
<gene>
    <name evidence="2" type="ORF">FWILDA_LOCUS468</name>
</gene>
<dbReference type="EMBL" id="CAMKVN010000030">
    <property type="protein sequence ID" value="CAI2162265.1"/>
    <property type="molecule type" value="Genomic_DNA"/>
</dbReference>
<dbReference type="InterPro" id="IPR010982">
    <property type="entry name" value="Lambda_DNA-bd_dom_sf"/>
</dbReference>
<dbReference type="AlphaFoldDB" id="A0A9W4WHJ0"/>
<dbReference type="Gene3D" id="1.10.260.40">
    <property type="entry name" value="lambda repressor-like DNA-binding domains"/>
    <property type="match status" value="1"/>
</dbReference>
<evidence type="ECO:0000256" key="1">
    <source>
        <dbReference type="SAM" id="MobiDB-lite"/>
    </source>
</evidence>
<evidence type="ECO:0000313" key="3">
    <source>
        <dbReference type="Proteomes" id="UP001153678"/>
    </source>
</evidence>
<sequence>MVNIKNNRKETREETIKRLSDPNYQGGNYALPENASESEKIKYEICQNIAKYKRINEIYLKDLAYELGISQTKLDNILYCRINLLKLDELANCLEKLQIPFHLEIAGNTKRA</sequence>